<dbReference type="OrthoDB" id="6159439at2759"/>
<organism evidence="8 9">
    <name type="scientific">Ambrosiozyma monospora</name>
    <name type="common">Yeast</name>
    <name type="synonym">Endomycopsis monosporus</name>
    <dbReference type="NCBI Taxonomy" id="43982"/>
    <lineage>
        <taxon>Eukaryota</taxon>
        <taxon>Fungi</taxon>
        <taxon>Dikarya</taxon>
        <taxon>Ascomycota</taxon>
        <taxon>Saccharomycotina</taxon>
        <taxon>Pichiomycetes</taxon>
        <taxon>Pichiales</taxon>
        <taxon>Pichiaceae</taxon>
        <taxon>Ambrosiozyma</taxon>
    </lineage>
</organism>
<feature type="region of interest" description="Disordered" evidence="6">
    <location>
        <begin position="113"/>
        <end position="276"/>
    </location>
</feature>
<dbReference type="GO" id="GO:0000981">
    <property type="term" value="F:DNA-binding transcription factor activity, RNA polymerase II-specific"/>
    <property type="evidence" value="ECO:0007669"/>
    <property type="project" value="InterPro"/>
</dbReference>
<dbReference type="CDD" id="cd00086">
    <property type="entry name" value="homeodomain"/>
    <property type="match status" value="1"/>
</dbReference>
<dbReference type="InterPro" id="IPR001356">
    <property type="entry name" value="HD"/>
</dbReference>
<dbReference type="EMBL" id="BSXU01003335">
    <property type="protein sequence ID" value="GMG39937.1"/>
    <property type="molecule type" value="Genomic_DNA"/>
</dbReference>
<dbReference type="SMART" id="SM00389">
    <property type="entry name" value="HOX"/>
    <property type="match status" value="1"/>
</dbReference>
<dbReference type="InterPro" id="IPR051000">
    <property type="entry name" value="Homeobox_DNA-bind_prot"/>
</dbReference>
<sequence>MASTMPPQSPRILRSNSDPSPMKSNNSITITRLPPLSSILNVPQIQFTTSSPAKRQHQSPNLSNDSMSASTSFSSSKISISLPSISHLTSSPQRSGSLPSMNSSSLNAFSNSSGIASNNTTSTTTNTTSGLLFPVTPRSQSILPPLPSLAQSTPIVNFTHQPPPQQQQQQQRQHTSPNMSTSLSLNSTNSSSSTDTIISSTNATTASTTPSSTHRSFNNLKRRTPSPSSTTSSNSQDQGKKFAFISHSQQSFLSQEPDIDNARLARRKRRRTSPTELAILQKEFEKGNTPNKTRRLEIASRVDMTEKAVQIWFQNRRQTLRKNQRENQAALLKEISVRYPGSVAVAQSQTVGTGAGSPANANAQVPVLQVNHHQQQQQQYTQPIQFIDQNSVSVVNIKTNFSFNFSNFII</sequence>
<dbReference type="Gene3D" id="1.10.10.60">
    <property type="entry name" value="Homeodomain-like"/>
    <property type="match status" value="1"/>
</dbReference>
<protein>
    <submittedName>
        <fullName evidence="8">Unnamed protein product</fullName>
    </submittedName>
</protein>
<dbReference type="Proteomes" id="UP001165063">
    <property type="component" value="Unassembled WGS sequence"/>
</dbReference>
<dbReference type="InterPro" id="IPR009057">
    <property type="entry name" value="Homeodomain-like_sf"/>
</dbReference>
<evidence type="ECO:0000256" key="2">
    <source>
        <dbReference type="ARBA" id="ARBA00023155"/>
    </source>
</evidence>
<feature type="compositionally biased region" description="Polar residues" evidence="6">
    <location>
        <begin position="149"/>
        <end position="160"/>
    </location>
</feature>
<evidence type="ECO:0000259" key="7">
    <source>
        <dbReference type="PROSITE" id="PS50071"/>
    </source>
</evidence>
<evidence type="ECO:0000256" key="1">
    <source>
        <dbReference type="ARBA" id="ARBA00023125"/>
    </source>
</evidence>
<evidence type="ECO:0000256" key="5">
    <source>
        <dbReference type="RuleBase" id="RU000682"/>
    </source>
</evidence>
<dbReference type="PANTHER" id="PTHR24324:SF9">
    <property type="entry name" value="HOMEOBOX DOMAIN-CONTAINING PROTEIN"/>
    <property type="match status" value="1"/>
</dbReference>
<feature type="compositionally biased region" description="Polar residues" evidence="6">
    <location>
        <begin position="48"/>
        <end position="62"/>
    </location>
</feature>
<evidence type="ECO:0000313" key="8">
    <source>
        <dbReference type="EMBL" id="GMG39937.1"/>
    </source>
</evidence>
<evidence type="ECO:0000256" key="6">
    <source>
        <dbReference type="SAM" id="MobiDB-lite"/>
    </source>
</evidence>
<comment type="caution">
    <text evidence="8">The sequence shown here is derived from an EMBL/GenBank/DDBJ whole genome shotgun (WGS) entry which is preliminary data.</text>
</comment>
<gene>
    <name evidence="8" type="ORF">Amon01_000575300</name>
</gene>
<dbReference type="GO" id="GO:0005634">
    <property type="term" value="C:nucleus"/>
    <property type="evidence" value="ECO:0007669"/>
    <property type="project" value="UniProtKB-SubCell"/>
</dbReference>
<feature type="region of interest" description="Disordered" evidence="6">
    <location>
        <begin position="1"/>
        <end position="33"/>
    </location>
</feature>
<evidence type="ECO:0000256" key="4">
    <source>
        <dbReference type="PROSITE-ProRule" id="PRU00108"/>
    </source>
</evidence>
<dbReference type="AlphaFoldDB" id="A0A9W7DI22"/>
<dbReference type="PROSITE" id="PS50071">
    <property type="entry name" value="HOMEOBOX_2"/>
    <property type="match status" value="1"/>
</dbReference>
<dbReference type="GO" id="GO:0030154">
    <property type="term" value="P:cell differentiation"/>
    <property type="evidence" value="ECO:0007669"/>
    <property type="project" value="TreeGrafter"/>
</dbReference>
<feature type="domain" description="Homeobox" evidence="7">
    <location>
        <begin position="263"/>
        <end position="323"/>
    </location>
</feature>
<feature type="compositionally biased region" description="Low complexity" evidence="6">
    <location>
        <begin position="225"/>
        <end position="235"/>
    </location>
</feature>
<feature type="region of interest" description="Disordered" evidence="6">
    <location>
        <begin position="48"/>
        <end position="70"/>
    </location>
</feature>
<keyword evidence="3 4" id="KW-0539">Nucleus</keyword>
<feature type="DNA-binding region" description="Homeobox" evidence="4">
    <location>
        <begin position="265"/>
        <end position="324"/>
    </location>
</feature>
<feature type="compositionally biased region" description="Polar residues" evidence="6">
    <location>
        <begin position="14"/>
        <end position="30"/>
    </location>
</feature>
<keyword evidence="9" id="KW-1185">Reference proteome</keyword>
<evidence type="ECO:0000313" key="9">
    <source>
        <dbReference type="Proteomes" id="UP001165063"/>
    </source>
</evidence>
<evidence type="ECO:0000256" key="3">
    <source>
        <dbReference type="ARBA" id="ARBA00023242"/>
    </source>
</evidence>
<dbReference type="PROSITE" id="PS00027">
    <property type="entry name" value="HOMEOBOX_1"/>
    <property type="match status" value="1"/>
</dbReference>
<keyword evidence="1 4" id="KW-0238">DNA-binding</keyword>
<feature type="compositionally biased region" description="Low complexity" evidence="6">
    <location>
        <begin position="113"/>
        <end position="129"/>
    </location>
</feature>
<name>A0A9W7DI22_AMBMO</name>
<keyword evidence="2 4" id="KW-0371">Homeobox</keyword>
<comment type="subcellular location">
    <subcellularLocation>
        <location evidence="4 5">Nucleus</location>
    </subcellularLocation>
</comment>
<feature type="compositionally biased region" description="Low complexity" evidence="6">
    <location>
        <begin position="166"/>
        <end position="213"/>
    </location>
</feature>
<proteinExistence type="predicted"/>
<dbReference type="InterPro" id="IPR017970">
    <property type="entry name" value="Homeobox_CS"/>
</dbReference>
<accession>A0A9W7DI22</accession>
<dbReference type="GO" id="GO:0000978">
    <property type="term" value="F:RNA polymerase II cis-regulatory region sequence-specific DNA binding"/>
    <property type="evidence" value="ECO:0007669"/>
    <property type="project" value="TreeGrafter"/>
</dbReference>
<dbReference type="Pfam" id="PF00046">
    <property type="entry name" value="Homeodomain"/>
    <property type="match status" value="1"/>
</dbReference>
<dbReference type="PANTHER" id="PTHR24324">
    <property type="entry name" value="HOMEOBOX PROTEIN HHEX"/>
    <property type="match status" value="1"/>
</dbReference>
<dbReference type="SUPFAM" id="SSF46689">
    <property type="entry name" value="Homeodomain-like"/>
    <property type="match status" value="1"/>
</dbReference>
<reference evidence="8" key="1">
    <citation type="submission" date="2023-04" db="EMBL/GenBank/DDBJ databases">
        <title>Ambrosiozyma monospora NBRC 1965.</title>
        <authorList>
            <person name="Ichikawa N."/>
            <person name="Sato H."/>
            <person name="Tonouchi N."/>
        </authorList>
    </citation>
    <scope>NUCLEOTIDE SEQUENCE</scope>
    <source>
        <strain evidence="8">NBRC 1965</strain>
    </source>
</reference>